<dbReference type="GeneID" id="100381632"/>
<protein>
    <submittedName>
        <fullName evidence="2">Uncharacterized protein</fullName>
    </submittedName>
</protein>
<accession>C0HHM8</accession>
<evidence type="ECO:0000313" key="2">
    <source>
        <dbReference type="EMBL" id="ACN26531.1"/>
    </source>
</evidence>
<organism evidence="2">
    <name type="scientific">Zea mays</name>
    <name type="common">Maize</name>
    <dbReference type="NCBI Taxonomy" id="4577"/>
    <lineage>
        <taxon>Eukaryota</taxon>
        <taxon>Viridiplantae</taxon>
        <taxon>Streptophyta</taxon>
        <taxon>Embryophyta</taxon>
        <taxon>Tracheophyta</taxon>
        <taxon>Spermatophyta</taxon>
        <taxon>Magnoliopsida</taxon>
        <taxon>Liliopsida</taxon>
        <taxon>Poales</taxon>
        <taxon>Poaceae</taxon>
        <taxon>PACMAD clade</taxon>
        <taxon>Panicoideae</taxon>
        <taxon>Andropogonodae</taxon>
        <taxon>Andropogoneae</taxon>
        <taxon>Tripsacinae</taxon>
        <taxon>Zea</taxon>
    </lineage>
</organism>
<name>C0HHM8_MAIZE</name>
<dbReference type="RefSeq" id="NP_001167920.1">
    <property type="nucleotide sequence ID" value="NM_001174449.1"/>
</dbReference>
<evidence type="ECO:0000256" key="1">
    <source>
        <dbReference type="SAM" id="MobiDB-lite"/>
    </source>
</evidence>
<dbReference type="HOGENOM" id="CLU_1557542_0_0_1"/>
<reference evidence="2" key="1">
    <citation type="journal article" date="2009" name="PLoS Genet.">
        <title>Sequencing, mapping, and analysis of 27,455 maize full-length cDNAs.</title>
        <authorList>
            <person name="Soderlund C."/>
            <person name="Descour A."/>
            <person name="Kudrna D."/>
            <person name="Bomhoff M."/>
            <person name="Boyd L."/>
            <person name="Currie J."/>
            <person name="Angelova A."/>
            <person name="Collura K."/>
            <person name="Wissotski M."/>
            <person name="Ashley E."/>
            <person name="Morrow D."/>
            <person name="Fernandes J."/>
            <person name="Walbot V."/>
            <person name="Yu Y."/>
        </authorList>
    </citation>
    <scope>NUCLEOTIDE SEQUENCE</scope>
    <source>
        <strain evidence="2">B73</strain>
    </source>
</reference>
<reference evidence="2" key="2">
    <citation type="submission" date="2012-06" db="EMBL/GenBank/DDBJ databases">
        <authorList>
            <person name="Yu Y."/>
            <person name="Currie J."/>
            <person name="Lomeli R."/>
            <person name="Angelova A."/>
            <person name="Collura K."/>
            <person name="Wissotski M."/>
            <person name="Campos D."/>
            <person name="Kudrna D."/>
            <person name="Golser W."/>
            <person name="Ashely E."/>
            <person name="Descour A."/>
            <person name="Fernandes J."/>
            <person name="Soderlund C."/>
            <person name="Walbot V."/>
        </authorList>
    </citation>
    <scope>NUCLEOTIDE SEQUENCE</scope>
    <source>
        <strain evidence="2">B73</strain>
    </source>
</reference>
<dbReference type="EMBL" id="BT061834">
    <property type="protein sequence ID" value="ACN26531.1"/>
    <property type="molecule type" value="mRNA"/>
</dbReference>
<dbReference type="AlphaFoldDB" id="C0HHM8"/>
<feature type="compositionally biased region" description="Basic and acidic residues" evidence="1">
    <location>
        <begin position="144"/>
        <end position="157"/>
    </location>
</feature>
<feature type="region of interest" description="Disordered" evidence="1">
    <location>
        <begin position="125"/>
        <end position="157"/>
    </location>
</feature>
<sequence length="172" mass="19614">MNQEKTVKLMIWFQDLRSVHISIQEMNVQVTTYLKKSTSARTFSTDTHQSLVLVSQLNSLRVLHSSYHYQEKAIKIFINKSMLLLPLIINDQLPSPVSTAKQFDYLLARPNSRAGFRISRLLNPTEQNVKDTEKRGGGGGSDLAFERGLCRSEERPSQRRAEVVATVRLVRP</sequence>
<dbReference type="KEGG" id="zma:100381632"/>
<proteinExistence type="evidence at transcript level"/>